<organism evidence="3 4">
    <name type="scientific">Rubus argutus</name>
    <name type="common">Southern blackberry</name>
    <dbReference type="NCBI Taxonomy" id="59490"/>
    <lineage>
        <taxon>Eukaryota</taxon>
        <taxon>Viridiplantae</taxon>
        <taxon>Streptophyta</taxon>
        <taxon>Embryophyta</taxon>
        <taxon>Tracheophyta</taxon>
        <taxon>Spermatophyta</taxon>
        <taxon>Magnoliopsida</taxon>
        <taxon>eudicotyledons</taxon>
        <taxon>Gunneridae</taxon>
        <taxon>Pentapetalae</taxon>
        <taxon>rosids</taxon>
        <taxon>fabids</taxon>
        <taxon>Rosales</taxon>
        <taxon>Rosaceae</taxon>
        <taxon>Rosoideae</taxon>
        <taxon>Rosoideae incertae sedis</taxon>
        <taxon>Rubus</taxon>
    </lineage>
</organism>
<evidence type="ECO:0000313" key="4">
    <source>
        <dbReference type="Proteomes" id="UP001457282"/>
    </source>
</evidence>
<proteinExistence type="inferred from homology"/>
<feature type="signal peptide" evidence="2">
    <location>
        <begin position="1"/>
        <end position="28"/>
    </location>
</feature>
<dbReference type="InterPro" id="IPR003854">
    <property type="entry name" value="GASA"/>
</dbReference>
<dbReference type="Pfam" id="PF02704">
    <property type="entry name" value="GASA"/>
    <property type="match status" value="1"/>
</dbReference>
<evidence type="ECO:0000256" key="2">
    <source>
        <dbReference type="SAM" id="SignalP"/>
    </source>
</evidence>
<dbReference type="AlphaFoldDB" id="A0AAW1VH80"/>
<feature type="chain" id="PRO_5043497822" description="Protein RSI-1" evidence="2">
    <location>
        <begin position="29"/>
        <end position="156"/>
    </location>
</feature>
<accession>A0AAW1VH80</accession>
<sequence>MASGRPYTPLLLVLSLLLLVTLSPVAEAYTKLRPSDCKPKCTYRCSATSHKKPCMFFCQKCCAKCLCVPPGVYGNKQNNAGGVGLSSERVGHGLSSAALELENDWTENGAAKKVQRCNRALRWFWSEQNTGWDCGLGMLRWAGARVLHDVDGSNDG</sequence>
<dbReference type="PANTHER" id="PTHR23201:SF60">
    <property type="entry name" value="GIBBERELLIN-REGULATED PROTEIN 5"/>
    <property type="match status" value="1"/>
</dbReference>
<dbReference type="Proteomes" id="UP001457282">
    <property type="component" value="Unassembled WGS sequence"/>
</dbReference>
<comment type="caution">
    <text evidence="3">The sequence shown here is derived from an EMBL/GenBank/DDBJ whole genome shotgun (WGS) entry which is preliminary data.</text>
</comment>
<name>A0AAW1VH80_RUBAR</name>
<dbReference type="PANTHER" id="PTHR23201">
    <property type="entry name" value="EXTENSIN, PROLINE-RICH PROTEIN"/>
    <property type="match status" value="1"/>
</dbReference>
<keyword evidence="4" id="KW-1185">Reference proteome</keyword>
<keyword evidence="2" id="KW-0732">Signal</keyword>
<dbReference type="EMBL" id="JBEDUW010000341">
    <property type="protein sequence ID" value="KAK9901029.1"/>
    <property type="molecule type" value="Genomic_DNA"/>
</dbReference>
<evidence type="ECO:0000256" key="1">
    <source>
        <dbReference type="ARBA" id="ARBA00010582"/>
    </source>
</evidence>
<gene>
    <name evidence="3" type="ORF">M0R45_002319</name>
</gene>
<evidence type="ECO:0000313" key="3">
    <source>
        <dbReference type="EMBL" id="KAK9901029.1"/>
    </source>
</evidence>
<evidence type="ECO:0008006" key="5">
    <source>
        <dbReference type="Google" id="ProtNLM"/>
    </source>
</evidence>
<protein>
    <recommendedName>
        <fullName evidence="5">Protein RSI-1</fullName>
    </recommendedName>
</protein>
<reference evidence="3 4" key="1">
    <citation type="journal article" date="2023" name="G3 (Bethesda)">
        <title>A chromosome-length genome assembly and annotation of blackberry (Rubus argutus, cv. 'Hillquist').</title>
        <authorList>
            <person name="Bruna T."/>
            <person name="Aryal R."/>
            <person name="Dudchenko O."/>
            <person name="Sargent D.J."/>
            <person name="Mead D."/>
            <person name="Buti M."/>
            <person name="Cavallini A."/>
            <person name="Hytonen T."/>
            <person name="Andres J."/>
            <person name="Pham M."/>
            <person name="Weisz D."/>
            <person name="Mascagni F."/>
            <person name="Usai G."/>
            <person name="Natali L."/>
            <person name="Bassil N."/>
            <person name="Fernandez G.E."/>
            <person name="Lomsadze A."/>
            <person name="Armour M."/>
            <person name="Olukolu B."/>
            <person name="Poorten T."/>
            <person name="Britton C."/>
            <person name="Davik J."/>
            <person name="Ashrafi H."/>
            <person name="Aiden E.L."/>
            <person name="Borodovsky M."/>
            <person name="Worthington M."/>
        </authorList>
    </citation>
    <scope>NUCLEOTIDE SEQUENCE [LARGE SCALE GENOMIC DNA]</scope>
    <source>
        <strain evidence="3">PI 553951</strain>
    </source>
</reference>
<comment type="similarity">
    <text evidence="1">Belongs to the GASA family.</text>
</comment>